<comment type="similarity">
    <text evidence="2">Belongs to the FAD-binding monooxygenase family.</text>
</comment>
<evidence type="ECO:0000256" key="7">
    <source>
        <dbReference type="ARBA" id="ARBA00023033"/>
    </source>
</evidence>
<dbReference type="PRINTS" id="PR00411">
    <property type="entry name" value="PNDRDTASEI"/>
</dbReference>
<dbReference type="Proteomes" id="UP000321039">
    <property type="component" value="Unassembled WGS sequence"/>
</dbReference>
<accession>A0A5C8ZQ24</accession>
<dbReference type="EMBL" id="VRZA01000009">
    <property type="protein sequence ID" value="TXS89819.1"/>
    <property type="molecule type" value="Genomic_DNA"/>
</dbReference>
<dbReference type="InterPro" id="IPR020946">
    <property type="entry name" value="Flavin_mOase-like"/>
</dbReference>
<dbReference type="PANTHER" id="PTHR43098:SF3">
    <property type="entry name" value="L-ORNITHINE N(5)-MONOOXYGENASE-RELATED"/>
    <property type="match status" value="1"/>
</dbReference>
<dbReference type="InterPro" id="IPR036188">
    <property type="entry name" value="FAD/NAD-bd_sf"/>
</dbReference>
<evidence type="ECO:0000256" key="2">
    <source>
        <dbReference type="ARBA" id="ARBA00010139"/>
    </source>
</evidence>
<evidence type="ECO:0000313" key="9">
    <source>
        <dbReference type="Proteomes" id="UP000321039"/>
    </source>
</evidence>
<name>A0A5C8ZQ24_9GAMM</name>
<sequence>MNSAEIETVDVVVVGAGFSGMYAIHRLRDYKVVCFEAGDGVGGTWYWNRYPGARVDIESVEYSYGFDESLQQEWSWPEYFSAQPDLERYANHVADRFNLRQHIRFSNPVTRLAFDEARERWNVYTEAGDHVVCRFVIAATGSLTAPNSPPWPGREKFCGDIYHTARWPAEGVDFSGKRVGFIGTGSTGIQAMPIIARQAKELYVFQRTPAYCMPSGNRPLDKEHERDWKANYATRREQMLDTYGASLVEYPEYSAHDCTPEDREKILEKAWNSKSAFQLLFAFSDVMTDAEANEMVCEFVRRKIRSIVKNPKTADLLCPKTYPIGGKRLCIGNGYFEMFNQENVTLVDVRDSPIKEFTETGLLTERDQYELDVIVTATGFDAVTGAMTRIDIEGCGQRKLVDKWAEGPSTYLGAMVAGFPNLFMIHGPSTPAAQAQMITTGEWQVNWTADIIDEMMHKGHARIDVTESAEQEWADEVDMVSGLSLHKFADSWYNGKNIEGKKGGFMVYVGGFPRFRLLCEEAVQSGYKGFVFA</sequence>
<dbReference type="PANTHER" id="PTHR43098">
    <property type="entry name" value="L-ORNITHINE N(5)-MONOOXYGENASE-RELATED"/>
    <property type="match status" value="1"/>
</dbReference>
<gene>
    <name evidence="8" type="ORF">FV139_18975</name>
</gene>
<dbReference type="SUPFAM" id="SSF51905">
    <property type="entry name" value="FAD/NAD(P)-binding domain"/>
    <property type="match status" value="3"/>
</dbReference>
<comment type="cofactor">
    <cofactor evidence="1">
        <name>FAD</name>
        <dbReference type="ChEBI" id="CHEBI:57692"/>
    </cofactor>
</comment>
<evidence type="ECO:0000256" key="1">
    <source>
        <dbReference type="ARBA" id="ARBA00001974"/>
    </source>
</evidence>
<dbReference type="RefSeq" id="WP_148070070.1">
    <property type="nucleotide sequence ID" value="NZ_VRZA01000009.1"/>
</dbReference>
<evidence type="ECO:0000256" key="5">
    <source>
        <dbReference type="ARBA" id="ARBA00022857"/>
    </source>
</evidence>
<keyword evidence="7" id="KW-0503">Monooxygenase</keyword>
<dbReference type="Pfam" id="PF00743">
    <property type="entry name" value="FMO-like"/>
    <property type="match status" value="1"/>
</dbReference>
<proteinExistence type="inferred from homology"/>
<reference evidence="8 9" key="1">
    <citation type="submission" date="2019-08" db="EMBL/GenBank/DDBJ databases">
        <title>Parahaliea maris sp. nov., isolated from the surface seawater.</title>
        <authorList>
            <person name="Liu Y."/>
        </authorList>
    </citation>
    <scope>NUCLEOTIDE SEQUENCE [LARGE SCALE GENOMIC DNA]</scope>
    <source>
        <strain evidence="8 9">HSLHS9</strain>
    </source>
</reference>
<dbReference type="InterPro" id="IPR050775">
    <property type="entry name" value="FAD-binding_Monooxygenases"/>
</dbReference>
<evidence type="ECO:0000256" key="6">
    <source>
        <dbReference type="ARBA" id="ARBA00023002"/>
    </source>
</evidence>
<keyword evidence="6" id="KW-0560">Oxidoreductase</keyword>
<dbReference type="Gene3D" id="3.50.50.60">
    <property type="entry name" value="FAD/NAD(P)-binding domain"/>
    <property type="match status" value="3"/>
</dbReference>
<dbReference type="AlphaFoldDB" id="A0A5C8ZQ24"/>
<evidence type="ECO:0000313" key="8">
    <source>
        <dbReference type="EMBL" id="TXS89819.1"/>
    </source>
</evidence>
<evidence type="ECO:0000256" key="3">
    <source>
        <dbReference type="ARBA" id="ARBA00022630"/>
    </source>
</evidence>
<organism evidence="8 9">
    <name type="scientific">Parahaliea maris</name>
    <dbReference type="NCBI Taxonomy" id="2716870"/>
    <lineage>
        <taxon>Bacteria</taxon>
        <taxon>Pseudomonadati</taxon>
        <taxon>Pseudomonadota</taxon>
        <taxon>Gammaproteobacteria</taxon>
        <taxon>Cellvibrionales</taxon>
        <taxon>Halieaceae</taxon>
        <taxon>Parahaliea</taxon>
    </lineage>
</organism>
<dbReference type="GO" id="GO:0004499">
    <property type="term" value="F:N,N-dimethylaniline monooxygenase activity"/>
    <property type="evidence" value="ECO:0007669"/>
    <property type="project" value="InterPro"/>
</dbReference>
<keyword evidence="4" id="KW-0274">FAD</keyword>
<keyword evidence="9" id="KW-1185">Reference proteome</keyword>
<keyword evidence="5" id="KW-0521">NADP</keyword>
<dbReference type="GO" id="GO:0050661">
    <property type="term" value="F:NADP binding"/>
    <property type="evidence" value="ECO:0007669"/>
    <property type="project" value="InterPro"/>
</dbReference>
<keyword evidence="3" id="KW-0285">Flavoprotein</keyword>
<evidence type="ECO:0000256" key="4">
    <source>
        <dbReference type="ARBA" id="ARBA00022827"/>
    </source>
</evidence>
<comment type="caution">
    <text evidence="8">The sequence shown here is derived from an EMBL/GenBank/DDBJ whole genome shotgun (WGS) entry which is preliminary data.</text>
</comment>
<protein>
    <submittedName>
        <fullName evidence="8">NAD(P)/FAD-dependent oxidoreductase</fullName>
    </submittedName>
</protein>
<dbReference type="GO" id="GO:0050660">
    <property type="term" value="F:flavin adenine dinucleotide binding"/>
    <property type="evidence" value="ECO:0007669"/>
    <property type="project" value="InterPro"/>
</dbReference>